<dbReference type="AlphaFoldDB" id="A0A5C0WDP2"/>
<feature type="transmembrane region" description="Helical" evidence="1">
    <location>
        <begin position="52"/>
        <end position="72"/>
    </location>
</feature>
<evidence type="ECO:0000313" key="3">
    <source>
        <dbReference type="Proteomes" id="UP000325032"/>
    </source>
</evidence>
<dbReference type="Proteomes" id="UP000325032">
    <property type="component" value="Chromosome"/>
</dbReference>
<keyword evidence="3" id="KW-1185">Reference proteome</keyword>
<evidence type="ECO:0000313" key="2">
    <source>
        <dbReference type="EMBL" id="QEK62134.1"/>
    </source>
</evidence>
<keyword evidence="1" id="KW-0472">Membrane</keyword>
<organism evidence="2 3">
    <name type="scientific">Bacillus safensis</name>
    <dbReference type="NCBI Taxonomy" id="561879"/>
    <lineage>
        <taxon>Bacteria</taxon>
        <taxon>Bacillati</taxon>
        <taxon>Bacillota</taxon>
        <taxon>Bacilli</taxon>
        <taxon>Bacillales</taxon>
        <taxon>Bacillaceae</taxon>
        <taxon>Bacillus</taxon>
    </lineage>
</organism>
<proteinExistence type="predicted"/>
<evidence type="ECO:0000256" key="1">
    <source>
        <dbReference type="SAM" id="Phobius"/>
    </source>
</evidence>
<evidence type="ECO:0008006" key="4">
    <source>
        <dbReference type="Google" id="ProtNLM"/>
    </source>
</evidence>
<gene>
    <name evidence="2" type="ORF">FX981_00298</name>
</gene>
<keyword evidence="1" id="KW-0812">Transmembrane</keyword>
<keyword evidence="1" id="KW-1133">Transmembrane helix</keyword>
<protein>
    <recommendedName>
        <fullName evidence="4">DUF304 domain-containing protein</fullName>
    </recommendedName>
</protein>
<feature type="transmembrane region" description="Helical" evidence="1">
    <location>
        <begin position="21"/>
        <end position="46"/>
    </location>
</feature>
<reference evidence="2 3" key="1">
    <citation type="journal article" date="2018" name="Plant Biotechnol. Rep.">
        <title>Diversity and antifungal activity of endophytic bacteria associated with Panax ginseng seedlings.</title>
        <authorList>
            <person name="Park J.M."/>
            <person name="Hong C.E."/>
            <person name="Jo S.H."/>
        </authorList>
    </citation>
    <scope>NUCLEOTIDE SEQUENCE [LARGE SCALE GENOMIC DNA]</scope>
    <source>
        <strain evidence="2 3">PgKB20</strain>
    </source>
</reference>
<accession>A0A5C0WDP2</accession>
<sequence>MAPSSDLKGGSLMQHHAYSRTSAMLSIFLPAVLICLFFLWSLYTLWSAGPDPLAVLGVYTLPILILSSITGLNQPTNVIISEDQLKIGAFGRWHTYAVSDIKGKLFLKPYPHIGKVYVRVGPARIFGGRYWISSEMSEYKQLVQTLQDFAKGDEKEDAAT</sequence>
<dbReference type="EMBL" id="CP043404">
    <property type="protein sequence ID" value="QEK62134.1"/>
    <property type="molecule type" value="Genomic_DNA"/>
</dbReference>
<name>A0A5C0WDP2_BACIA</name>